<dbReference type="PANTHER" id="PTHR33406">
    <property type="entry name" value="MEMBRANE PROTEIN MJ1562-RELATED"/>
    <property type="match status" value="1"/>
</dbReference>
<feature type="transmembrane region" description="Helical" evidence="6">
    <location>
        <begin position="670"/>
        <end position="690"/>
    </location>
</feature>
<feature type="transmembrane region" description="Helical" evidence="6">
    <location>
        <begin position="415"/>
        <end position="436"/>
    </location>
</feature>
<dbReference type="SUPFAM" id="SSF82866">
    <property type="entry name" value="Multidrug efflux transporter AcrB transmembrane domain"/>
    <property type="match status" value="2"/>
</dbReference>
<dbReference type="GO" id="GO:0005886">
    <property type="term" value="C:plasma membrane"/>
    <property type="evidence" value="ECO:0007669"/>
    <property type="project" value="UniProtKB-SubCell"/>
</dbReference>
<reference evidence="8" key="1">
    <citation type="submission" date="2021-01" db="EMBL/GenBank/DDBJ databases">
        <title>Modified the classification status of verrucomicrobia.</title>
        <authorList>
            <person name="Feng X."/>
        </authorList>
    </citation>
    <scope>NUCLEOTIDE SEQUENCE</scope>
    <source>
        <strain evidence="8">KCTC 22041</strain>
    </source>
</reference>
<feature type="domain" description="Membrane transport protein MMPL" evidence="7">
    <location>
        <begin position="176"/>
        <end position="396"/>
    </location>
</feature>
<evidence type="ECO:0000256" key="6">
    <source>
        <dbReference type="SAM" id="Phobius"/>
    </source>
</evidence>
<feature type="transmembrane region" description="Helical" evidence="6">
    <location>
        <begin position="275"/>
        <end position="297"/>
    </location>
</feature>
<evidence type="ECO:0000256" key="5">
    <source>
        <dbReference type="ARBA" id="ARBA00023136"/>
    </source>
</evidence>
<sequence length="793" mass="85099">MLRRLALPLIFVLFILVAAAGMFRLKFDTNILSMLPGDLPEVRGLESYHQAFAKNDELVILIQSKDDETDSLEDAAQSLGERLLADGNARRARWQPMWMQSPEGLSELIAYLWLNGDPESTQALAEKLSPENSRKTLDGAIARIATAMEGEGLAMRAHDPFGFLDHPAITALTSNSSQSGAAFESADGHSHLLFIDSPKPIAGYRDADAWLAKVRQSIAAWQKTDGQGIEVGLTGEPAFSSEIGHSMERDLSGSIGITLGLIALLFWWMQRRLILLAGLIGVQVLVFAVALGVAGWIYGSLGIMAFSSFGILIGLSVDYGLIICQEAKLSGSNANSLRDASAKPVMWCAATTIVVFLALNLAGLPGMGQLGTIVATGLFAAAAIMISGYLPFVVRFGVNRRQPRGTGKWIPKRMLSYGLAGGFAIAALGVLAIHGLPGTQFDSSVMRPSNSQAMTALDRVTAAFPRWSDESMGVIIEAKSGPEMLERVAEANRRFSSAEKSGLIRAAHFPIGWWPDEASQTKNRAILAELATHRDRLMHEAGEAGFTEEGTALGNSVLSEMATLTAHNGLVFPQQESAIEITRVAMARKADGSGALLGNIDLAPTAKPAGADFPKFRALTGSGIWLSDWRLFNPAISDLVGKDVMRVLIPMFLLLVGMMIFIFRRPGDILAALVAMSLSGLLMLAVMSFAGLTWNFVNLMATPLLLGTGIDYAIHVILTIRRTGCSFKELWNGTSKALMFCGVSTVIGFGSLCFSSIEALRSLGFVSVTGISITMIVAIFLLPGWCQASPDEN</sequence>
<feature type="domain" description="Membrane transport protein MMPL" evidence="7">
    <location>
        <begin position="637"/>
        <end position="783"/>
    </location>
</feature>
<feature type="transmembrane region" description="Helical" evidence="6">
    <location>
        <begin position="370"/>
        <end position="394"/>
    </location>
</feature>
<evidence type="ECO:0000256" key="3">
    <source>
        <dbReference type="ARBA" id="ARBA00022692"/>
    </source>
</evidence>
<evidence type="ECO:0000259" key="7">
    <source>
        <dbReference type="Pfam" id="PF03176"/>
    </source>
</evidence>
<dbReference type="EMBL" id="JAENIJ010000023">
    <property type="protein sequence ID" value="MBK1883567.1"/>
    <property type="molecule type" value="Genomic_DNA"/>
</dbReference>
<feature type="transmembrane region" description="Helical" evidence="6">
    <location>
        <begin position="738"/>
        <end position="757"/>
    </location>
</feature>
<dbReference type="Proteomes" id="UP000603141">
    <property type="component" value="Unassembled WGS sequence"/>
</dbReference>
<gene>
    <name evidence="8" type="ORF">JIN85_14175</name>
</gene>
<dbReference type="AlphaFoldDB" id="A0A934VVH4"/>
<feature type="transmembrane region" description="Helical" evidence="6">
    <location>
        <begin position="644"/>
        <end position="663"/>
    </location>
</feature>
<organism evidence="8 9">
    <name type="scientific">Luteolibacter pohnpeiensis</name>
    <dbReference type="NCBI Taxonomy" id="454153"/>
    <lineage>
        <taxon>Bacteria</taxon>
        <taxon>Pseudomonadati</taxon>
        <taxon>Verrucomicrobiota</taxon>
        <taxon>Verrucomicrobiia</taxon>
        <taxon>Verrucomicrobiales</taxon>
        <taxon>Verrucomicrobiaceae</taxon>
        <taxon>Luteolibacter</taxon>
    </lineage>
</organism>
<feature type="transmembrane region" description="Helical" evidence="6">
    <location>
        <begin position="345"/>
        <end position="364"/>
    </location>
</feature>
<dbReference type="Pfam" id="PF03176">
    <property type="entry name" value="MMPL"/>
    <property type="match status" value="2"/>
</dbReference>
<dbReference type="Gene3D" id="1.20.1640.10">
    <property type="entry name" value="Multidrug efflux transporter AcrB transmembrane domain"/>
    <property type="match status" value="2"/>
</dbReference>
<keyword evidence="5 6" id="KW-0472">Membrane</keyword>
<evidence type="ECO:0000256" key="2">
    <source>
        <dbReference type="ARBA" id="ARBA00022475"/>
    </source>
</evidence>
<evidence type="ECO:0000256" key="1">
    <source>
        <dbReference type="ARBA" id="ARBA00004651"/>
    </source>
</evidence>
<evidence type="ECO:0000313" key="9">
    <source>
        <dbReference type="Proteomes" id="UP000603141"/>
    </source>
</evidence>
<keyword evidence="3 6" id="KW-0812">Transmembrane</keyword>
<evidence type="ECO:0000313" key="8">
    <source>
        <dbReference type="EMBL" id="MBK1883567.1"/>
    </source>
</evidence>
<keyword evidence="9" id="KW-1185">Reference proteome</keyword>
<dbReference type="InterPro" id="IPR004869">
    <property type="entry name" value="MMPL_dom"/>
</dbReference>
<feature type="transmembrane region" description="Helical" evidence="6">
    <location>
        <begin position="696"/>
        <end position="718"/>
    </location>
</feature>
<name>A0A934VVH4_9BACT</name>
<feature type="transmembrane region" description="Helical" evidence="6">
    <location>
        <begin position="303"/>
        <end position="324"/>
    </location>
</feature>
<comment type="caution">
    <text evidence="8">The sequence shown here is derived from an EMBL/GenBank/DDBJ whole genome shotgun (WGS) entry which is preliminary data.</text>
</comment>
<comment type="subcellular location">
    <subcellularLocation>
        <location evidence="1">Cell membrane</location>
        <topology evidence="1">Multi-pass membrane protein</topology>
    </subcellularLocation>
</comment>
<feature type="transmembrane region" description="Helical" evidence="6">
    <location>
        <begin position="251"/>
        <end position="268"/>
    </location>
</feature>
<feature type="transmembrane region" description="Helical" evidence="6">
    <location>
        <begin position="763"/>
        <end position="786"/>
    </location>
</feature>
<accession>A0A934VVH4</accession>
<proteinExistence type="predicted"/>
<dbReference type="PANTHER" id="PTHR33406:SF13">
    <property type="entry name" value="MEMBRANE PROTEIN YDFJ"/>
    <property type="match status" value="1"/>
</dbReference>
<dbReference type="InterPro" id="IPR050545">
    <property type="entry name" value="Mycobact_MmpL"/>
</dbReference>
<dbReference type="RefSeq" id="WP_200271838.1">
    <property type="nucleotide sequence ID" value="NZ_JAENIJ010000023.1"/>
</dbReference>
<keyword evidence="4 6" id="KW-1133">Transmembrane helix</keyword>
<keyword evidence="2" id="KW-1003">Cell membrane</keyword>
<protein>
    <submittedName>
        <fullName evidence="8">MMPL family transporter</fullName>
    </submittedName>
</protein>
<evidence type="ECO:0000256" key="4">
    <source>
        <dbReference type="ARBA" id="ARBA00022989"/>
    </source>
</evidence>